<keyword evidence="1" id="KW-0472">Membrane</keyword>
<name>A0ABR7Q5K9_9FLAO</name>
<feature type="transmembrane region" description="Helical" evidence="1">
    <location>
        <begin position="69"/>
        <end position="91"/>
    </location>
</feature>
<accession>A0ABR7Q5K9</accession>
<feature type="domain" description="2TM" evidence="2">
    <location>
        <begin position="21"/>
        <end position="103"/>
    </location>
</feature>
<evidence type="ECO:0000256" key="1">
    <source>
        <dbReference type="SAM" id="Phobius"/>
    </source>
</evidence>
<keyword evidence="1" id="KW-0812">Transmembrane</keyword>
<evidence type="ECO:0000313" key="3">
    <source>
        <dbReference type="EMBL" id="MBC8753850.1"/>
    </source>
</evidence>
<feature type="transmembrane region" description="Helical" evidence="1">
    <location>
        <begin position="32"/>
        <end position="54"/>
    </location>
</feature>
<organism evidence="3 4">
    <name type="scientific">Kordia aestuariivivens</name>
    <dbReference type="NCBI Taxonomy" id="2759037"/>
    <lineage>
        <taxon>Bacteria</taxon>
        <taxon>Pseudomonadati</taxon>
        <taxon>Bacteroidota</taxon>
        <taxon>Flavobacteriia</taxon>
        <taxon>Flavobacteriales</taxon>
        <taxon>Flavobacteriaceae</taxon>
        <taxon>Kordia</taxon>
    </lineage>
</organism>
<evidence type="ECO:0000313" key="4">
    <source>
        <dbReference type="Proteomes" id="UP000619238"/>
    </source>
</evidence>
<keyword evidence="1" id="KW-1133">Transmembrane helix</keyword>
<keyword evidence="4" id="KW-1185">Reference proteome</keyword>
<proteinExistence type="predicted"/>
<evidence type="ECO:0000259" key="2">
    <source>
        <dbReference type="Pfam" id="PF13239"/>
    </source>
</evidence>
<dbReference type="InterPro" id="IPR025698">
    <property type="entry name" value="2TM_dom"/>
</dbReference>
<reference evidence="3 4" key="1">
    <citation type="submission" date="2020-07" db="EMBL/GenBank/DDBJ databases">
        <title>Description of Kordia aestuariivivens sp. nov., isolated from a tidal flat.</title>
        <authorList>
            <person name="Park S."/>
            <person name="Yoon J.-H."/>
        </authorList>
    </citation>
    <scope>NUCLEOTIDE SEQUENCE [LARGE SCALE GENOMIC DNA]</scope>
    <source>
        <strain evidence="3 4">YSTF-M3</strain>
    </source>
</reference>
<dbReference type="Pfam" id="PF13239">
    <property type="entry name" value="2TM"/>
    <property type="match status" value="1"/>
</dbReference>
<dbReference type="EMBL" id="JACGWS010000002">
    <property type="protein sequence ID" value="MBC8753850.1"/>
    <property type="molecule type" value="Genomic_DNA"/>
</dbReference>
<gene>
    <name evidence="3" type="ORF">H2O64_04160</name>
</gene>
<comment type="caution">
    <text evidence="3">The sequence shown here is derived from an EMBL/GenBank/DDBJ whole genome shotgun (WGS) entry which is preliminary data.</text>
</comment>
<dbReference type="Proteomes" id="UP000619238">
    <property type="component" value="Unassembled WGS sequence"/>
</dbReference>
<dbReference type="RefSeq" id="WP_187560885.1">
    <property type="nucleotide sequence ID" value="NZ_JACGWS010000002.1"/>
</dbReference>
<protein>
    <submittedName>
        <fullName evidence="3">2TM domain-containing protein</fullName>
    </submittedName>
</protein>
<sequence>MKKLPSSSKFKDYAEEERYIYARKKVEKIKGFYIHFAVYIIINVFLLTIIALNMDEGDNFWEFGHFSTAFFWGIGIVFHAFGAFGSGVLFGKNWEERKIKKYMSKNERNWE</sequence>